<evidence type="ECO:0000256" key="7">
    <source>
        <dbReference type="ARBA" id="ARBA00022792"/>
    </source>
</evidence>
<evidence type="ECO:0000256" key="14">
    <source>
        <dbReference type="ARBA" id="ARBA00023136"/>
    </source>
</evidence>
<feature type="transmembrane region" description="Helical" evidence="16">
    <location>
        <begin position="246"/>
        <end position="264"/>
    </location>
</feature>
<comment type="subcellular location">
    <subcellularLocation>
        <location evidence="1">Mitochondrion inner membrane</location>
        <topology evidence="1">Multi-pass membrane protein</topology>
    </subcellularLocation>
</comment>
<keyword evidence="6 16" id="KW-0812">Transmembrane</keyword>
<keyword evidence="14 16" id="KW-0472">Membrane</keyword>
<dbReference type="Pfam" id="PF00662">
    <property type="entry name" value="Proton_antipo_N"/>
    <property type="match status" value="1"/>
</dbReference>
<evidence type="ECO:0000256" key="11">
    <source>
        <dbReference type="ARBA" id="ARBA00023027"/>
    </source>
</evidence>
<evidence type="ECO:0000313" key="20">
    <source>
        <dbReference type="EMBL" id="ASR74833.1"/>
    </source>
</evidence>
<feature type="transmembrane region" description="Helical" evidence="16">
    <location>
        <begin position="271"/>
        <end position="291"/>
    </location>
</feature>
<feature type="transmembrane region" description="Helical" evidence="16">
    <location>
        <begin position="59"/>
        <end position="79"/>
    </location>
</feature>
<evidence type="ECO:0000256" key="10">
    <source>
        <dbReference type="ARBA" id="ARBA00022989"/>
    </source>
</evidence>
<keyword evidence="7" id="KW-0999">Mitochondrion inner membrane</keyword>
<evidence type="ECO:0000259" key="18">
    <source>
        <dbReference type="Pfam" id="PF00662"/>
    </source>
</evidence>
<dbReference type="PANTHER" id="PTHR42829:SF2">
    <property type="entry name" value="NADH-UBIQUINONE OXIDOREDUCTASE CHAIN 5"/>
    <property type="match status" value="1"/>
</dbReference>
<dbReference type="CTD" id="4540"/>
<comment type="function">
    <text evidence="16">Core subunit of the mitochondrial membrane respiratory chain NADH dehydrogenase (Complex I) which catalyzes electron transfer from NADH through the respiratory chain, using ubiquinone as an electron acceptor. Essential for the catalytic activity and assembly of complex I.</text>
</comment>
<evidence type="ECO:0000256" key="5">
    <source>
        <dbReference type="ARBA" id="ARBA00022660"/>
    </source>
</evidence>
<keyword evidence="4 16" id="KW-0813">Transport</keyword>
<reference evidence="20" key="1">
    <citation type="journal article" date="2017" name="PLoS ONE">
        <title>Sequencing of the complete mitochondrial genomes of eight freshwater snail species exposes pervasive paraphyly within the Viviparidae family (Caenogastropoda).</title>
        <authorList>
            <person name="Wang J.G."/>
            <person name="Zhang D."/>
            <person name="Jakovlic I."/>
            <person name="Wang W.M."/>
        </authorList>
    </citation>
    <scope>NUCLEOTIDE SEQUENCE</scope>
    <source>
        <strain evidence="20">FY-20160813-Vc-1</strain>
    </source>
</reference>
<keyword evidence="5" id="KW-0679">Respiratory chain</keyword>
<feature type="transmembrane region" description="Helical" evidence="16">
    <location>
        <begin position="91"/>
        <end position="108"/>
    </location>
</feature>
<feature type="transmembrane region" description="Helical" evidence="16">
    <location>
        <begin position="455"/>
        <end position="475"/>
    </location>
</feature>
<evidence type="ECO:0000256" key="12">
    <source>
        <dbReference type="ARBA" id="ARBA00023075"/>
    </source>
</evidence>
<comment type="similarity">
    <text evidence="16">Belongs to the complex I subunit 5 family.</text>
</comment>
<dbReference type="InterPro" id="IPR001750">
    <property type="entry name" value="ND/Mrp_TM"/>
</dbReference>
<gene>
    <name evidence="20" type="primary">ND5</name>
</gene>
<proteinExistence type="inferred from homology"/>
<feature type="domain" description="NADH:quinone oxidoreductase/Mrp antiporter transmembrane" evidence="17">
    <location>
        <begin position="111"/>
        <end position="388"/>
    </location>
</feature>
<keyword evidence="8" id="KW-1278">Translocase</keyword>
<feature type="transmembrane region" description="Helical" evidence="16">
    <location>
        <begin position="372"/>
        <end position="397"/>
    </location>
</feature>
<evidence type="ECO:0000256" key="16">
    <source>
        <dbReference type="RuleBase" id="RU003404"/>
    </source>
</evidence>
<evidence type="ECO:0000256" key="9">
    <source>
        <dbReference type="ARBA" id="ARBA00022982"/>
    </source>
</evidence>
<dbReference type="InterPro" id="IPR003945">
    <property type="entry name" value="NU5C-like"/>
</dbReference>
<feature type="transmembrane region" description="Helical" evidence="16">
    <location>
        <begin position="297"/>
        <end position="317"/>
    </location>
</feature>
<evidence type="ECO:0000256" key="13">
    <source>
        <dbReference type="ARBA" id="ARBA00023128"/>
    </source>
</evidence>
<keyword evidence="13 16" id="KW-0496">Mitochondrion</keyword>
<keyword evidence="12 16" id="KW-0830">Ubiquinone</keyword>
<accession>A0A343FMQ3</accession>
<evidence type="ECO:0000256" key="8">
    <source>
        <dbReference type="ARBA" id="ARBA00022967"/>
    </source>
</evidence>
<dbReference type="PRINTS" id="PR01434">
    <property type="entry name" value="NADHDHGNASE5"/>
</dbReference>
<feature type="transmembrane region" description="Helical" evidence="16">
    <location>
        <begin position="176"/>
        <end position="192"/>
    </location>
</feature>
<keyword evidence="11 16" id="KW-0520">NAD</keyword>
<dbReference type="EC" id="7.1.1.2" evidence="2 16"/>
<name>A0A343FMQ3_9CAEN</name>
<feature type="transmembrane region" description="Helical" evidence="16">
    <location>
        <begin position="114"/>
        <end position="132"/>
    </location>
</feature>
<keyword evidence="10 16" id="KW-1133">Transmembrane helix</keyword>
<dbReference type="AlphaFoldDB" id="A0A343FMQ3"/>
<dbReference type="GO" id="GO:0042773">
    <property type="term" value="P:ATP synthesis coupled electron transport"/>
    <property type="evidence" value="ECO:0007669"/>
    <property type="project" value="InterPro"/>
</dbReference>
<evidence type="ECO:0000256" key="3">
    <source>
        <dbReference type="ARBA" id="ARBA00021096"/>
    </source>
</evidence>
<feature type="transmembrane region" description="Helical" evidence="16">
    <location>
        <begin position="153"/>
        <end position="170"/>
    </location>
</feature>
<sequence>MYYMLKSSSISSVLLLMYSCFAFSMSYYLMLNNKCFFIEWIVVDLSSCLMKMSVVLDQVSLSFSGIVCLISGCVMIFSSSYMSGDIFLSRFIWLVMLFVLSMNLLVFIPSLPALLLGWDGLGIVSFVLVVYYQNNKSLGAGMLTILANRIGDVMILVSIGMLVILGYWNIMLITDFCFTSVLGLCILIAGMTKSAQMPFSSWLPAAMAAPTPVSALVHSSTLVTAGVFLLIRFYPILEKWNGFKSSLLVVAVLTMLMAGAGANFENDLKKIVALSTLSQLGVMMMSLALGLPMLALFHLYTHALFKALLFLCAGAIIHSSNGVQDIRMMNMMYSQLPITSSCMNVANLSLCGGLFLSGFYSKDLILEFSLFHPISLLMIMMIMLATGLTITYTLRVSYASLWGASKSSPLHSKTDYDLYMYMPMMILSLAAIMFGAMLQWFFLDFELGFIFLPNFQKFMVLFIIFCGVIVGSFIWEKSYSIKINSKVSTFLSLMWFLVPLSTYPLVKVATTYGSHMMKSIDQGWVEVLGGQGMFKIVSTLSKDNQNVQLKMFNFLVVFMISIIGIGLYIVSS</sequence>
<dbReference type="RefSeq" id="YP_009421079.1">
    <property type="nucleotide sequence ID" value="NC_035733.1"/>
</dbReference>
<evidence type="ECO:0000256" key="1">
    <source>
        <dbReference type="ARBA" id="ARBA00004448"/>
    </source>
</evidence>
<dbReference type="EMBL" id="KY679829">
    <property type="protein sequence ID" value="ASR74833.1"/>
    <property type="molecule type" value="Genomic_DNA"/>
</dbReference>
<feature type="transmembrane region" description="Helical" evidence="16">
    <location>
        <begin position="12"/>
        <end position="30"/>
    </location>
</feature>
<dbReference type="PROSITE" id="PS51257">
    <property type="entry name" value="PROKAR_LIPOPROTEIN"/>
    <property type="match status" value="1"/>
</dbReference>
<protein>
    <recommendedName>
        <fullName evidence="3 16">NADH-ubiquinone oxidoreductase chain 5</fullName>
        <ecNumber evidence="2 16">7.1.1.2</ecNumber>
    </recommendedName>
</protein>
<evidence type="ECO:0000256" key="4">
    <source>
        <dbReference type="ARBA" id="ARBA00022448"/>
    </source>
</evidence>
<dbReference type="Pfam" id="PF00361">
    <property type="entry name" value="Proton_antipo_M"/>
    <property type="match status" value="1"/>
</dbReference>
<evidence type="ECO:0000256" key="15">
    <source>
        <dbReference type="ARBA" id="ARBA00049551"/>
    </source>
</evidence>
<evidence type="ECO:0000259" key="19">
    <source>
        <dbReference type="Pfam" id="PF06455"/>
    </source>
</evidence>
<dbReference type="InterPro" id="IPR001516">
    <property type="entry name" value="Proton_antipo_N"/>
</dbReference>
<geneLocation type="mitochondrion" evidence="20"/>
<feature type="transmembrane region" description="Helical" evidence="16">
    <location>
        <begin position="213"/>
        <end position="234"/>
    </location>
</feature>
<feature type="domain" description="NADH-Ubiquinone oxidoreductase (complex I) chain 5 N-terminal" evidence="18">
    <location>
        <begin position="49"/>
        <end position="91"/>
    </location>
</feature>
<keyword evidence="9" id="KW-0249">Electron transport</keyword>
<dbReference type="GO" id="GO:0005743">
    <property type="term" value="C:mitochondrial inner membrane"/>
    <property type="evidence" value="ECO:0007669"/>
    <property type="project" value="UniProtKB-SubCell"/>
</dbReference>
<dbReference type="InterPro" id="IPR010934">
    <property type="entry name" value="NADH_DH_su5_C"/>
</dbReference>
<feature type="domain" description="NADH dehydrogenase subunit 5 C-terminal" evidence="19">
    <location>
        <begin position="392"/>
        <end position="565"/>
    </location>
</feature>
<feature type="transmembrane region" description="Helical" evidence="16">
    <location>
        <begin position="487"/>
        <end position="506"/>
    </location>
</feature>
<feature type="transmembrane region" description="Helical" evidence="16">
    <location>
        <begin position="338"/>
        <end position="360"/>
    </location>
</feature>
<evidence type="ECO:0000256" key="6">
    <source>
        <dbReference type="ARBA" id="ARBA00022692"/>
    </source>
</evidence>
<feature type="transmembrane region" description="Helical" evidence="16">
    <location>
        <begin position="418"/>
        <end position="443"/>
    </location>
</feature>
<dbReference type="Pfam" id="PF06455">
    <property type="entry name" value="NADH5_C"/>
    <property type="match status" value="1"/>
</dbReference>
<evidence type="ECO:0000259" key="17">
    <source>
        <dbReference type="Pfam" id="PF00361"/>
    </source>
</evidence>
<dbReference type="GO" id="GO:0003954">
    <property type="term" value="F:NADH dehydrogenase activity"/>
    <property type="evidence" value="ECO:0007669"/>
    <property type="project" value="TreeGrafter"/>
</dbReference>
<dbReference type="GeneID" id="33911311"/>
<organism evidence="20">
    <name type="scientific">Viviparus chui</name>
    <dbReference type="NCBI Taxonomy" id="2023714"/>
    <lineage>
        <taxon>Eukaryota</taxon>
        <taxon>Metazoa</taxon>
        <taxon>Spiralia</taxon>
        <taxon>Lophotrochozoa</taxon>
        <taxon>Mollusca</taxon>
        <taxon>Gastropoda</taxon>
        <taxon>Caenogastropoda</taxon>
        <taxon>Architaenioglossa</taxon>
        <taxon>Viviparoidea</taxon>
        <taxon>Viviparidae</taxon>
        <taxon>Viviparus</taxon>
    </lineage>
</organism>
<dbReference type="PANTHER" id="PTHR42829">
    <property type="entry name" value="NADH-UBIQUINONE OXIDOREDUCTASE CHAIN 5"/>
    <property type="match status" value="1"/>
</dbReference>
<dbReference type="GO" id="GO:0008137">
    <property type="term" value="F:NADH dehydrogenase (ubiquinone) activity"/>
    <property type="evidence" value="ECO:0007669"/>
    <property type="project" value="UniProtKB-EC"/>
</dbReference>
<comment type="catalytic activity">
    <reaction evidence="15 16">
        <text>a ubiquinone + NADH + 5 H(+)(in) = a ubiquinol + NAD(+) + 4 H(+)(out)</text>
        <dbReference type="Rhea" id="RHEA:29091"/>
        <dbReference type="Rhea" id="RHEA-COMP:9565"/>
        <dbReference type="Rhea" id="RHEA-COMP:9566"/>
        <dbReference type="ChEBI" id="CHEBI:15378"/>
        <dbReference type="ChEBI" id="CHEBI:16389"/>
        <dbReference type="ChEBI" id="CHEBI:17976"/>
        <dbReference type="ChEBI" id="CHEBI:57540"/>
        <dbReference type="ChEBI" id="CHEBI:57945"/>
        <dbReference type="EC" id="7.1.1.2"/>
    </reaction>
</comment>
<evidence type="ECO:0000256" key="2">
    <source>
        <dbReference type="ARBA" id="ARBA00012944"/>
    </source>
</evidence>
<feature type="transmembrane region" description="Helical" evidence="16">
    <location>
        <begin position="551"/>
        <end position="570"/>
    </location>
</feature>
<dbReference type="GO" id="GO:0015990">
    <property type="term" value="P:electron transport coupled proton transport"/>
    <property type="evidence" value="ECO:0007669"/>
    <property type="project" value="TreeGrafter"/>
</dbReference>